<reference evidence="2 3" key="1">
    <citation type="submission" date="2018-06" db="EMBL/GenBank/DDBJ databases">
        <title>Nitrincola tibetense sp. nov., isolated from Lake XuguoCo on Tibetan Plateau.</title>
        <authorList>
            <person name="Xing P."/>
        </authorList>
    </citation>
    <scope>NUCLEOTIDE SEQUENCE [LARGE SCALE GENOMIC DNA]</scope>
    <source>
        <strain evidence="3">xg18</strain>
    </source>
</reference>
<keyword evidence="3" id="KW-1185">Reference proteome</keyword>
<feature type="signal peptide" evidence="1">
    <location>
        <begin position="1"/>
        <end position="22"/>
    </location>
</feature>
<dbReference type="RefSeq" id="WP_112159200.1">
    <property type="nucleotide sequence ID" value="NZ_QKRX01000006.1"/>
</dbReference>
<dbReference type="EMBL" id="QKRX01000006">
    <property type="protein sequence ID" value="RAU18119.1"/>
    <property type="molecule type" value="Genomic_DNA"/>
</dbReference>
<proteinExistence type="predicted"/>
<name>A0A364NLX4_9GAMM</name>
<evidence type="ECO:0000256" key="1">
    <source>
        <dbReference type="SAM" id="SignalP"/>
    </source>
</evidence>
<keyword evidence="1" id="KW-0732">Signal</keyword>
<evidence type="ECO:0008006" key="4">
    <source>
        <dbReference type="Google" id="ProtNLM"/>
    </source>
</evidence>
<protein>
    <recommendedName>
        <fullName evidence="4">DUF3304 domain-containing protein</fullName>
    </recommendedName>
</protein>
<evidence type="ECO:0000313" key="2">
    <source>
        <dbReference type="EMBL" id="RAU18119.1"/>
    </source>
</evidence>
<dbReference type="OrthoDB" id="9801912at2"/>
<comment type="caution">
    <text evidence="2">The sequence shown here is derived from an EMBL/GenBank/DDBJ whole genome shotgun (WGS) entry which is preliminary data.</text>
</comment>
<feature type="chain" id="PRO_5017007501" description="DUF3304 domain-containing protein" evidence="1">
    <location>
        <begin position="23"/>
        <end position="250"/>
    </location>
</feature>
<dbReference type="Proteomes" id="UP000250744">
    <property type="component" value="Unassembled WGS sequence"/>
</dbReference>
<dbReference type="AlphaFoldDB" id="A0A364NLX4"/>
<accession>A0A364NLX4</accession>
<organism evidence="2 3">
    <name type="scientific">Nitrincola tibetensis</name>
    <dbReference type="NCBI Taxonomy" id="2219697"/>
    <lineage>
        <taxon>Bacteria</taxon>
        <taxon>Pseudomonadati</taxon>
        <taxon>Pseudomonadota</taxon>
        <taxon>Gammaproteobacteria</taxon>
        <taxon>Oceanospirillales</taxon>
        <taxon>Oceanospirillaceae</taxon>
        <taxon>Nitrincola</taxon>
    </lineage>
</organism>
<dbReference type="PROSITE" id="PS51257">
    <property type="entry name" value="PROKAR_LIPOPROTEIN"/>
    <property type="match status" value="1"/>
</dbReference>
<evidence type="ECO:0000313" key="3">
    <source>
        <dbReference type="Proteomes" id="UP000250744"/>
    </source>
</evidence>
<gene>
    <name evidence="2" type="ORF">DN062_10085</name>
</gene>
<sequence>MVVMSRQFLLIGSLALSLSACQDVSSESKASFAISASDQQTEVSTMACREFNDGLAYNAEFASVFSLEPTQAVEMDPGLMAVRVYWTEMANHPDEPMMQMQLYLEPSVNLQFPKDEGTHNVVETLVRSGFRYFPHRPYTYPDSNDEFNFRYVIQDGEELVSTYLLRYRTNLTSSGIQAIQLGTTFRKNPVVYLYIGEDDPLESGRGQLRHDLAAGKSHDPARYLKLRIPTELQPVMQSPYRPCQGGVAQR</sequence>